<evidence type="ECO:0000313" key="3">
    <source>
        <dbReference type="EMBL" id="ROV99101.1"/>
    </source>
</evidence>
<reference evidence="3 4" key="1">
    <citation type="submission" date="2015-09" db="EMBL/GenBank/DDBJ databases">
        <title>Host preference determinants of Valsa canker pathogens revealed by comparative genomics.</title>
        <authorList>
            <person name="Yin Z."/>
            <person name="Huang L."/>
        </authorList>
    </citation>
    <scope>NUCLEOTIDE SEQUENCE [LARGE SCALE GENOMIC DNA]</scope>
    <source>
        <strain evidence="3 4">03-1</strain>
    </source>
</reference>
<gene>
    <name evidence="3" type="ORF">VMCG_06601</name>
</gene>
<dbReference type="SUPFAM" id="SSF51735">
    <property type="entry name" value="NAD(P)-binding Rossmann-fold domains"/>
    <property type="match status" value="1"/>
</dbReference>
<comment type="caution">
    <text evidence="3">The sequence shown here is derived from an EMBL/GenBank/DDBJ whole genome shotgun (WGS) entry which is preliminary data.</text>
</comment>
<dbReference type="PANTHER" id="PTHR24320:SF148">
    <property type="entry name" value="NAD(P)-BINDING ROSSMANN-FOLD SUPERFAMILY PROTEIN"/>
    <property type="match status" value="1"/>
</dbReference>
<sequence length="293" mass="32518">MTNIAAKTVIATGASSGLGFELVKQLLAQSEPYRFILGARDTEKTKKAYDELKFDGATHSITVLPLELSNLNGVKSFSQQTLQKLGQDKLDYLLLNAGMAKGAEGPGPYGSKWCEPFIVNHLSQHYLTHLFREKLVASNSRVVIVSSGAVRRVSDTAHFDKTFLAGSGRDPQNTYSETKFAQLLGAHWWRRQLPQCHVVAVSPGLIPQTGISRHGALDLTISMPDAKSVPEGAQSILRAFTRSDFPADPEQIFLTSWGEWWSKDVYEKTLDKKLQDKWCPSKEDIERKEGLVV</sequence>
<name>A0A423W6X5_9PEZI</name>
<protein>
    <submittedName>
        <fullName evidence="3">Uncharacterized protein</fullName>
    </submittedName>
</protein>
<dbReference type="PANTHER" id="PTHR24320">
    <property type="entry name" value="RETINOL DEHYDROGENASE"/>
    <property type="match status" value="1"/>
</dbReference>
<dbReference type="Proteomes" id="UP000283895">
    <property type="component" value="Unassembled WGS sequence"/>
</dbReference>
<evidence type="ECO:0000256" key="2">
    <source>
        <dbReference type="ARBA" id="ARBA00023002"/>
    </source>
</evidence>
<dbReference type="Pfam" id="PF00106">
    <property type="entry name" value="adh_short"/>
    <property type="match status" value="1"/>
</dbReference>
<organism evidence="3 4">
    <name type="scientific">Cytospora schulzeri</name>
    <dbReference type="NCBI Taxonomy" id="448051"/>
    <lineage>
        <taxon>Eukaryota</taxon>
        <taxon>Fungi</taxon>
        <taxon>Dikarya</taxon>
        <taxon>Ascomycota</taxon>
        <taxon>Pezizomycotina</taxon>
        <taxon>Sordariomycetes</taxon>
        <taxon>Sordariomycetidae</taxon>
        <taxon>Diaporthales</taxon>
        <taxon>Cytosporaceae</taxon>
        <taxon>Cytospora</taxon>
    </lineage>
</organism>
<keyword evidence="4" id="KW-1185">Reference proteome</keyword>
<comment type="similarity">
    <text evidence="1">Belongs to the short-chain dehydrogenases/reductases (SDR) family.</text>
</comment>
<dbReference type="STRING" id="356882.A0A423W6X5"/>
<proteinExistence type="inferred from homology"/>
<dbReference type="PRINTS" id="PR00081">
    <property type="entry name" value="GDHRDH"/>
</dbReference>
<keyword evidence="2" id="KW-0560">Oxidoreductase</keyword>
<accession>A0A423W6X5</accession>
<dbReference type="EMBL" id="LKEA01000024">
    <property type="protein sequence ID" value="ROV99101.1"/>
    <property type="molecule type" value="Genomic_DNA"/>
</dbReference>
<dbReference type="AlphaFoldDB" id="A0A423W6X5"/>
<evidence type="ECO:0000256" key="1">
    <source>
        <dbReference type="ARBA" id="ARBA00006484"/>
    </source>
</evidence>
<dbReference type="Gene3D" id="3.40.50.720">
    <property type="entry name" value="NAD(P)-binding Rossmann-like Domain"/>
    <property type="match status" value="1"/>
</dbReference>
<dbReference type="InterPro" id="IPR036291">
    <property type="entry name" value="NAD(P)-bd_dom_sf"/>
</dbReference>
<evidence type="ECO:0000313" key="4">
    <source>
        <dbReference type="Proteomes" id="UP000283895"/>
    </source>
</evidence>
<dbReference type="InterPro" id="IPR002347">
    <property type="entry name" value="SDR_fam"/>
</dbReference>
<dbReference type="OrthoDB" id="542013at2759"/>
<dbReference type="GO" id="GO:0016491">
    <property type="term" value="F:oxidoreductase activity"/>
    <property type="evidence" value="ECO:0007669"/>
    <property type="project" value="UniProtKB-KW"/>
</dbReference>